<evidence type="ECO:0000259" key="2">
    <source>
        <dbReference type="Pfam" id="PF20517"/>
    </source>
</evidence>
<dbReference type="AlphaFoldDB" id="A0A8C5N1L2"/>
<dbReference type="OrthoDB" id="9939165at2759"/>
<keyword evidence="1" id="KW-0472">Membrane</keyword>
<reference evidence="3" key="2">
    <citation type="submission" date="2025-09" db="UniProtKB">
        <authorList>
            <consortium name="Ensembl"/>
        </authorList>
    </citation>
    <scope>IDENTIFICATION</scope>
</reference>
<dbReference type="Ensembl" id="ENSLLET00000023138.1">
    <property type="protein sequence ID" value="ENSLLEP00000022277.1"/>
    <property type="gene ID" value="ENSLLEG00000014157.1"/>
</dbReference>
<feature type="transmembrane region" description="Helical" evidence="1">
    <location>
        <begin position="21"/>
        <end position="41"/>
    </location>
</feature>
<keyword evidence="4" id="KW-1185">Reference proteome</keyword>
<dbReference type="InterPro" id="IPR033331">
    <property type="entry name" value="TMEM127"/>
</dbReference>
<feature type="transmembrane region" description="Helical" evidence="1">
    <location>
        <begin position="168"/>
        <end position="188"/>
    </location>
</feature>
<feature type="transmembrane region" description="Helical" evidence="1">
    <location>
        <begin position="85"/>
        <end position="109"/>
    </location>
</feature>
<feature type="transmembrane region" description="Helical" evidence="1">
    <location>
        <begin position="121"/>
        <end position="148"/>
    </location>
</feature>
<keyword evidence="1" id="KW-0812">Transmembrane</keyword>
<dbReference type="GO" id="GO:0032007">
    <property type="term" value="P:negative regulation of TOR signaling"/>
    <property type="evidence" value="ECO:0007669"/>
    <property type="project" value="InterPro"/>
</dbReference>
<evidence type="ECO:0000313" key="3">
    <source>
        <dbReference type="Ensembl" id="ENSLLEP00000022277.1"/>
    </source>
</evidence>
<dbReference type="InterPro" id="IPR046795">
    <property type="entry name" value="TMEM127_TM"/>
</dbReference>
<evidence type="ECO:0000313" key="4">
    <source>
        <dbReference type="Proteomes" id="UP000694569"/>
    </source>
</evidence>
<name>A0A8C5N1L2_9ANUR</name>
<dbReference type="Proteomes" id="UP000694569">
    <property type="component" value="Unplaced"/>
</dbReference>
<dbReference type="GO" id="GO:0016020">
    <property type="term" value="C:membrane"/>
    <property type="evidence" value="ECO:0007669"/>
    <property type="project" value="TreeGrafter"/>
</dbReference>
<protein>
    <recommendedName>
        <fullName evidence="2">Transmembrane protein 127 transmembrane region domain-containing protein</fullName>
    </recommendedName>
</protein>
<dbReference type="PANTHER" id="PTHR28358">
    <property type="entry name" value="TRANSMEMBRANE PROTEIN 127"/>
    <property type="match status" value="1"/>
</dbReference>
<proteinExistence type="predicted"/>
<dbReference type="Pfam" id="PF20517">
    <property type="entry name" value="TMEM127"/>
    <property type="match status" value="1"/>
</dbReference>
<dbReference type="GeneTree" id="ENSGT00970000195658"/>
<dbReference type="Gene3D" id="1.20.140.150">
    <property type="match status" value="1"/>
</dbReference>
<feature type="domain" description="Transmembrane protein 127 transmembrane region" evidence="2">
    <location>
        <begin position="82"/>
        <end position="187"/>
    </location>
</feature>
<reference evidence="3" key="1">
    <citation type="submission" date="2025-08" db="UniProtKB">
        <authorList>
            <consortium name="Ensembl"/>
        </authorList>
    </citation>
    <scope>IDENTIFICATION</scope>
</reference>
<sequence length="219" mass="23902">MAARRPEGERIRYRVLPPPEHCVAAAVLQGFAVMLMCTALSDPSWVVGQAEGQAFVFGVPYVLHLGLNLTETGPLHLLHERGLNVLVLMATCCYVSILFGMAAFLIDFLDTSIKRLVGVKVAPILHITTALSTAGAVGLSSYLFTFILQELRLRSLKTSKNTVTFGESYFFAIFSGIMSLVAASASLYHTRRHRRGTLTRRLSVEADDASAPLLHGEHS</sequence>
<dbReference type="PANTHER" id="PTHR28358:SF1">
    <property type="entry name" value="TRANSMEMBRANE PROTEIN 127"/>
    <property type="match status" value="1"/>
</dbReference>
<keyword evidence="1" id="KW-1133">Transmembrane helix</keyword>
<accession>A0A8C5N1L2</accession>
<dbReference type="GO" id="GO:0008285">
    <property type="term" value="P:negative regulation of cell population proliferation"/>
    <property type="evidence" value="ECO:0007669"/>
    <property type="project" value="InterPro"/>
</dbReference>
<organism evidence="3 4">
    <name type="scientific">Leptobrachium leishanense</name>
    <name type="common">Leishan spiny toad</name>
    <dbReference type="NCBI Taxonomy" id="445787"/>
    <lineage>
        <taxon>Eukaryota</taxon>
        <taxon>Metazoa</taxon>
        <taxon>Chordata</taxon>
        <taxon>Craniata</taxon>
        <taxon>Vertebrata</taxon>
        <taxon>Euteleostomi</taxon>
        <taxon>Amphibia</taxon>
        <taxon>Batrachia</taxon>
        <taxon>Anura</taxon>
        <taxon>Pelobatoidea</taxon>
        <taxon>Megophryidae</taxon>
        <taxon>Leptobrachium</taxon>
    </lineage>
</organism>
<evidence type="ECO:0000256" key="1">
    <source>
        <dbReference type="SAM" id="Phobius"/>
    </source>
</evidence>